<dbReference type="EMBL" id="CP134880">
    <property type="protein sequence ID" value="WNM27906.1"/>
    <property type="molecule type" value="Genomic_DNA"/>
</dbReference>
<dbReference type="RefSeq" id="WP_313544132.1">
    <property type="nucleotide sequence ID" value="NZ_CP134880.1"/>
</dbReference>
<dbReference type="InterPro" id="IPR046335">
    <property type="entry name" value="LacI/GalR-like_sensor"/>
</dbReference>
<sequence>MTASRPRRPTSADVARAAGVSRATVSFVLNDTPSQTISPATREAVLRAAEELGYMPSPHAAALRSGRSRLVLTLVPHWASSPTVMRYLELTGSHLAEHGLLTVTHIERSAPLRDLLTAVHPAAVISLVPLEPDESELLARAGIAEVHGYIADFPDKTPSVTLNQQHMGRAQAGHLLDRGFDRLVYVSGPRIGHPVRPAGRLEGARAEAAERGSLPVAAFSYTDTASLDAAIATWLGLPGRVGVCAFDDDTALEVLARLREHGADIPGHVGVVGMDDIRAGEFSEPALTTIRPDLDPQARAVAHATLSALGISVDDESPVGSTTAQVAAVVQRATT</sequence>
<dbReference type="CDD" id="cd06267">
    <property type="entry name" value="PBP1_LacI_sugar_binding-like"/>
    <property type="match status" value="1"/>
</dbReference>
<dbReference type="InterPro" id="IPR028082">
    <property type="entry name" value="Peripla_BP_I"/>
</dbReference>
<name>A0AA96FBS5_9MICO</name>
<gene>
    <name evidence="5" type="ORF">RN607_02560</name>
</gene>
<dbReference type="InterPro" id="IPR010982">
    <property type="entry name" value="Lambda_DNA-bd_dom_sf"/>
</dbReference>
<dbReference type="Gene3D" id="3.40.50.2300">
    <property type="match status" value="2"/>
</dbReference>
<dbReference type="InterPro" id="IPR000843">
    <property type="entry name" value="HTH_LacI"/>
</dbReference>
<keyword evidence="1" id="KW-0805">Transcription regulation</keyword>
<evidence type="ECO:0000256" key="1">
    <source>
        <dbReference type="ARBA" id="ARBA00023015"/>
    </source>
</evidence>
<dbReference type="SUPFAM" id="SSF53822">
    <property type="entry name" value="Periplasmic binding protein-like I"/>
    <property type="match status" value="1"/>
</dbReference>
<dbReference type="SMART" id="SM00354">
    <property type="entry name" value="HTH_LACI"/>
    <property type="match status" value="1"/>
</dbReference>
<dbReference type="CDD" id="cd01392">
    <property type="entry name" value="HTH_LacI"/>
    <property type="match status" value="1"/>
</dbReference>
<dbReference type="SUPFAM" id="SSF47413">
    <property type="entry name" value="lambda repressor-like DNA-binding domains"/>
    <property type="match status" value="1"/>
</dbReference>
<dbReference type="PANTHER" id="PTHR30146:SF153">
    <property type="entry name" value="LACTOSE OPERON REPRESSOR"/>
    <property type="match status" value="1"/>
</dbReference>
<feature type="domain" description="HTH lacI-type" evidence="4">
    <location>
        <begin position="9"/>
        <end position="65"/>
    </location>
</feature>
<evidence type="ECO:0000313" key="5">
    <source>
        <dbReference type="EMBL" id="WNM27906.1"/>
    </source>
</evidence>
<organism evidence="5">
    <name type="scientific">Demequina capsici</name>
    <dbReference type="NCBI Taxonomy" id="3075620"/>
    <lineage>
        <taxon>Bacteria</taxon>
        <taxon>Bacillati</taxon>
        <taxon>Actinomycetota</taxon>
        <taxon>Actinomycetes</taxon>
        <taxon>Micrococcales</taxon>
        <taxon>Demequinaceae</taxon>
        <taxon>Demequina</taxon>
    </lineage>
</organism>
<dbReference type="Pfam" id="PF13377">
    <property type="entry name" value="Peripla_BP_3"/>
    <property type="match status" value="1"/>
</dbReference>
<dbReference type="KEGG" id="dcp:RN607_02560"/>
<evidence type="ECO:0000256" key="3">
    <source>
        <dbReference type="ARBA" id="ARBA00023163"/>
    </source>
</evidence>
<dbReference type="PROSITE" id="PS50932">
    <property type="entry name" value="HTH_LACI_2"/>
    <property type="match status" value="1"/>
</dbReference>
<dbReference type="GO" id="GO:0003700">
    <property type="term" value="F:DNA-binding transcription factor activity"/>
    <property type="evidence" value="ECO:0007669"/>
    <property type="project" value="TreeGrafter"/>
</dbReference>
<reference evidence="5" key="1">
    <citation type="submission" date="2023-09" db="EMBL/GenBank/DDBJ databases">
        <title>Demequina sp. a novel bacteria isolated from Capsicum annuum.</title>
        <authorList>
            <person name="Humaira Z."/>
            <person name="Lee J."/>
            <person name="Cho D."/>
        </authorList>
    </citation>
    <scope>NUCLEOTIDE SEQUENCE</scope>
    <source>
        <strain evidence="5">PMTSA13</strain>
    </source>
</reference>
<dbReference type="GO" id="GO:0000976">
    <property type="term" value="F:transcription cis-regulatory region binding"/>
    <property type="evidence" value="ECO:0007669"/>
    <property type="project" value="TreeGrafter"/>
</dbReference>
<proteinExistence type="predicted"/>
<keyword evidence="3" id="KW-0804">Transcription</keyword>
<evidence type="ECO:0000256" key="2">
    <source>
        <dbReference type="ARBA" id="ARBA00023125"/>
    </source>
</evidence>
<evidence type="ECO:0000259" key="4">
    <source>
        <dbReference type="PROSITE" id="PS50932"/>
    </source>
</evidence>
<dbReference type="Gene3D" id="1.10.260.40">
    <property type="entry name" value="lambda repressor-like DNA-binding domains"/>
    <property type="match status" value="1"/>
</dbReference>
<protein>
    <submittedName>
        <fullName evidence="5">LacI family DNA-binding transcriptional regulator</fullName>
    </submittedName>
</protein>
<keyword evidence="2 5" id="KW-0238">DNA-binding</keyword>
<dbReference type="AlphaFoldDB" id="A0AA96FBS5"/>
<dbReference type="Proteomes" id="UP001303408">
    <property type="component" value="Chromosome"/>
</dbReference>
<accession>A0AA96FBS5</accession>
<dbReference type="Pfam" id="PF00356">
    <property type="entry name" value="LacI"/>
    <property type="match status" value="1"/>
</dbReference>
<dbReference type="PANTHER" id="PTHR30146">
    <property type="entry name" value="LACI-RELATED TRANSCRIPTIONAL REPRESSOR"/>
    <property type="match status" value="1"/>
</dbReference>